<dbReference type="GO" id="GO:0005737">
    <property type="term" value="C:cytoplasm"/>
    <property type="evidence" value="ECO:0007669"/>
    <property type="project" value="UniProtKB-SubCell"/>
</dbReference>
<feature type="domain" description="C2H2-type" evidence="14">
    <location>
        <begin position="271"/>
        <end position="290"/>
    </location>
</feature>
<keyword evidence="13" id="KW-0464">Manganese</keyword>
<name>A0A6C0BVN2_9ZZZZ</name>
<dbReference type="GO" id="GO:0046872">
    <property type="term" value="F:metal ion binding"/>
    <property type="evidence" value="ECO:0007669"/>
    <property type="project" value="UniProtKB-KW"/>
</dbReference>
<dbReference type="GO" id="GO:0004523">
    <property type="term" value="F:RNA-DNA hybrid ribonuclease activity"/>
    <property type="evidence" value="ECO:0007669"/>
    <property type="project" value="UniProtKB-EC"/>
</dbReference>
<dbReference type="AlphaFoldDB" id="A0A6C0BVN2"/>
<dbReference type="GO" id="GO:0043137">
    <property type="term" value="P:DNA replication, removal of RNA primer"/>
    <property type="evidence" value="ECO:0007669"/>
    <property type="project" value="TreeGrafter"/>
</dbReference>
<evidence type="ECO:0000256" key="8">
    <source>
        <dbReference type="ARBA" id="ARBA00022490"/>
    </source>
</evidence>
<keyword evidence="11" id="KW-0255">Endonuclease</keyword>
<dbReference type="PANTHER" id="PTHR10954:SF18">
    <property type="entry name" value="RIBONUCLEASE HII"/>
    <property type="match status" value="1"/>
</dbReference>
<evidence type="ECO:0000256" key="9">
    <source>
        <dbReference type="ARBA" id="ARBA00022722"/>
    </source>
</evidence>
<protein>
    <recommendedName>
        <fullName evidence="7">Ribonuclease HII</fullName>
        <ecNumber evidence="6">3.1.26.4</ecNumber>
    </recommendedName>
</protein>
<dbReference type="Pfam" id="PF01351">
    <property type="entry name" value="RNase_HII"/>
    <property type="match status" value="1"/>
</dbReference>
<dbReference type="Gene3D" id="3.30.420.10">
    <property type="entry name" value="Ribonuclease H-like superfamily/Ribonuclease H"/>
    <property type="match status" value="1"/>
</dbReference>
<dbReference type="GO" id="GO:0032299">
    <property type="term" value="C:ribonuclease H2 complex"/>
    <property type="evidence" value="ECO:0007669"/>
    <property type="project" value="TreeGrafter"/>
</dbReference>
<dbReference type="InterPro" id="IPR022898">
    <property type="entry name" value="RNase_HII"/>
</dbReference>
<dbReference type="EMBL" id="MN739253">
    <property type="protein sequence ID" value="QHS95488.1"/>
    <property type="molecule type" value="Genomic_DNA"/>
</dbReference>
<organism evidence="16">
    <name type="scientific">viral metagenome</name>
    <dbReference type="NCBI Taxonomy" id="1070528"/>
    <lineage>
        <taxon>unclassified sequences</taxon>
        <taxon>metagenomes</taxon>
        <taxon>organismal metagenomes</taxon>
    </lineage>
</organism>
<evidence type="ECO:0000256" key="13">
    <source>
        <dbReference type="ARBA" id="ARBA00023211"/>
    </source>
</evidence>
<dbReference type="EC" id="3.1.26.4" evidence="6"/>
<evidence type="ECO:0000256" key="3">
    <source>
        <dbReference type="ARBA" id="ARBA00001946"/>
    </source>
</evidence>
<keyword evidence="12" id="KW-0378">Hydrolase</keyword>
<keyword evidence="8" id="KW-0963">Cytoplasm</keyword>
<dbReference type="PANTHER" id="PTHR10954">
    <property type="entry name" value="RIBONUCLEASE H2 SUBUNIT A"/>
    <property type="match status" value="1"/>
</dbReference>
<comment type="similarity">
    <text evidence="5">Belongs to the RNase HII family.</text>
</comment>
<dbReference type="PROSITE" id="PS51975">
    <property type="entry name" value="RNASE_H_2"/>
    <property type="match status" value="1"/>
</dbReference>
<comment type="cofactor">
    <cofactor evidence="2">
        <name>Mn(2+)</name>
        <dbReference type="ChEBI" id="CHEBI:29035"/>
    </cofactor>
</comment>
<comment type="cofactor">
    <cofactor evidence="3">
        <name>Mg(2+)</name>
        <dbReference type="ChEBI" id="CHEBI:18420"/>
    </cofactor>
</comment>
<evidence type="ECO:0000256" key="4">
    <source>
        <dbReference type="ARBA" id="ARBA00004496"/>
    </source>
</evidence>
<dbReference type="InterPro" id="IPR024567">
    <property type="entry name" value="RNase_HII/HIII_dom"/>
</dbReference>
<evidence type="ECO:0000256" key="1">
    <source>
        <dbReference type="ARBA" id="ARBA00000077"/>
    </source>
</evidence>
<evidence type="ECO:0000256" key="6">
    <source>
        <dbReference type="ARBA" id="ARBA00012180"/>
    </source>
</evidence>
<keyword evidence="10" id="KW-0479">Metal-binding</keyword>
<dbReference type="SUPFAM" id="SSF53098">
    <property type="entry name" value="Ribonuclease H-like"/>
    <property type="match status" value="1"/>
</dbReference>
<evidence type="ECO:0000256" key="7">
    <source>
        <dbReference type="ARBA" id="ARBA00019179"/>
    </source>
</evidence>
<comment type="catalytic activity">
    <reaction evidence="1">
        <text>Endonucleolytic cleavage to 5'-phosphomonoester.</text>
        <dbReference type="EC" id="3.1.26.4"/>
    </reaction>
</comment>
<dbReference type="InterPro" id="IPR036397">
    <property type="entry name" value="RNaseH_sf"/>
</dbReference>
<dbReference type="NCBIfam" id="NF000595">
    <property type="entry name" value="PRK00015.1-3"/>
    <property type="match status" value="1"/>
</dbReference>
<dbReference type="PROSITE" id="PS50157">
    <property type="entry name" value="ZINC_FINGER_C2H2_2"/>
    <property type="match status" value="1"/>
</dbReference>
<dbReference type="CDD" id="cd07182">
    <property type="entry name" value="RNase_HII_bacteria_HII_like"/>
    <property type="match status" value="1"/>
</dbReference>
<sequence length="321" mass="35585">MSLKPCFMKGIIEAGIDEAGRGPMFGRVYAAAVVLPDEDAGTGFNFSLMKDSKKFSSKKKIKEAYEHIKQYAKAYSVQFSEHDEIDDINIRNATFKAMHSAVKALEIHPDHLLVDGCDFKPYIYMSDEEYVSIANTCVEGGDNTYCSIAAASILAKVERDQYIEDMCDKYPKLDEYYGMRSNKGYGCKKHMDGIKEHGISRWHRRSFGICKTFDEYNDADSVVAEAVAKEDSPAVAKEDSPAVAKEDSPAVAKEDSPAVAIATKNAPDAKFKCDKCGKEYVHKGYFVKHQAKCGVAYSTNELMILSMYNTAVSNGETPCYG</sequence>
<evidence type="ECO:0000313" key="16">
    <source>
        <dbReference type="EMBL" id="QHS95488.1"/>
    </source>
</evidence>
<dbReference type="InterPro" id="IPR012337">
    <property type="entry name" value="RNaseH-like_sf"/>
</dbReference>
<evidence type="ECO:0000256" key="12">
    <source>
        <dbReference type="ARBA" id="ARBA00022801"/>
    </source>
</evidence>
<dbReference type="GO" id="GO:0003723">
    <property type="term" value="F:RNA binding"/>
    <property type="evidence" value="ECO:0007669"/>
    <property type="project" value="InterPro"/>
</dbReference>
<comment type="subcellular location">
    <subcellularLocation>
        <location evidence="4">Cytoplasm</location>
    </subcellularLocation>
</comment>
<proteinExistence type="inferred from homology"/>
<feature type="domain" description="RNase H type-2" evidence="15">
    <location>
        <begin position="11"/>
        <end position="219"/>
    </location>
</feature>
<accession>A0A6C0BVN2</accession>
<keyword evidence="9" id="KW-0540">Nuclease</keyword>
<evidence type="ECO:0000256" key="5">
    <source>
        <dbReference type="ARBA" id="ARBA00007383"/>
    </source>
</evidence>
<dbReference type="InterPro" id="IPR001352">
    <property type="entry name" value="RNase_HII/HIII"/>
</dbReference>
<dbReference type="GO" id="GO:0006298">
    <property type="term" value="P:mismatch repair"/>
    <property type="evidence" value="ECO:0007669"/>
    <property type="project" value="TreeGrafter"/>
</dbReference>
<evidence type="ECO:0000256" key="2">
    <source>
        <dbReference type="ARBA" id="ARBA00001936"/>
    </source>
</evidence>
<dbReference type="InterPro" id="IPR013087">
    <property type="entry name" value="Znf_C2H2_type"/>
</dbReference>
<evidence type="ECO:0000256" key="10">
    <source>
        <dbReference type="ARBA" id="ARBA00022723"/>
    </source>
</evidence>
<reference evidence="16" key="1">
    <citation type="journal article" date="2020" name="Nature">
        <title>Giant virus diversity and host interactions through global metagenomics.</title>
        <authorList>
            <person name="Schulz F."/>
            <person name="Roux S."/>
            <person name="Paez-Espino D."/>
            <person name="Jungbluth S."/>
            <person name="Walsh D.A."/>
            <person name="Denef V.J."/>
            <person name="McMahon K.D."/>
            <person name="Konstantinidis K.T."/>
            <person name="Eloe-Fadrosh E.A."/>
            <person name="Kyrpides N.C."/>
            <person name="Woyke T."/>
        </authorList>
    </citation>
    <scope>NUCLEOTIDE SEQUENCE</scope>
    <source>
        <strain evidence="16">GVMAG-M-3300018868-6</strain>
    </source>
</reference>
<evidence type="ECO:0000256" key="11">
    <source>
        <dbReference type="ARBA" id="ARBA00022759"/>
    </source>
</evidence>
<evidence type="ECO:0000259" key="15">
    <source>
        <dbReference type="PROSITE" id="PS51975"/>
    </source>
</evidence>
<evidence type="ECO:0000259" key="14">
    <source>
        <dbReference type="PROSITE" id="PS50157"/>
    </source>
</evidence>